<dbReference type="PROSITE" id="PS50011">
    <property type="entry name" value="PROTEIN_KINASE_DOM"/>
    <property type="match status" value="1"/>
</dbReference>
<dbReference type="GO" id="GO:0004672">
    <property type="term" value="F:protein kinase activity"/>
    <property type="evidence" value="ECO:0007669"/>
    <property type="project" value="InterPro"/>
</dbReference>
<keyword evidence="17" id="KW-0418">Kinase</keyword>
<evidence type="ECO:0000313" key="17">
    <source>
        <dbReference type="RefSeq" id="XP_022140165.1"/>
    </source>
</evidence>
<evidence type="ECO:0000256" key="5">
    <source>
        <dbReference type="ARBA" id="ARBA00022729"/>
    </source>
</evidence>
<evidence type="ECO:0000256" key="9">
    <source>
        <dbReference type="ARBA" id="ARBA00022989"/>
    </source>
</evidence>
<evidence type="ECO:0000256" key="2">
    <source>
        <dbReference type="ARBA" id="ARBA00022553"/>
    </source>
</evidence>
<dbReference type="InterPro" id="IPR000719">
    <property type="entry name" value="Prot_kinase_dom"/>
</dbReference>
<evidence type="ECO:0000256" key="4">
    <source>
        <dbReference type="ARBA" id="ARBA00022692"/>
    </source>
</evidence>
<dbReference type="GO" id="GO:0016020">
    <property type="term" value="C:membrane"/>
    <property type="evidence" value="ECO:0007669"/>
    <property type="project" value="UniProtKB-SubCell"/>
</dbReference>
<dbReference type="RefSeq" id="XP_022140165.1">
    <property type="nucleotide sequence ID" value="XM_022284473.1"/>
</dbReference>
<dbReference type="KEGG" id="mcha:111010897"/>
<dbReference type="Pfam" id="PF00560">
    <property type="entry name" value="LRR_1"/>
    <property type="match status" value="2"/>
</dbReference>
<keyword evidence="12" id="KW-0325">Glycoprotein</keyword>
<keyword evidence="11 17" id="KW-0675">Receptor</keyword>
<dbReference type="Pfam" id="PF07714">
    <property type="entry name" value="PK_Tyr_Ser-Thr"/>
    <property type="match status" value="1"/>
</dbReference>
<dbReference type="SUPFAM" id="SSF56112">
    <property type="entry name" value="Protein kinase-like (PK-like)"/>
    <property type="match status" value="1"/>
</dbReference>
<evidence type="ECO:0000256" key="14">
    <source>
        <dbReference type="SAM" id="Phobius"/>
    </source>
</evidence>
<keyword evidence="2" id="KW-0597">Phosphoprotein</keyword>
<name>A0A6J1CEC7_MOMCH</name>
<dbReference type="Gene3D" id="3.80.10.10">
    <property type="entry name" value="Ribonuclease Inhibitor"/>
    <property type="match status" value="1"/>
</dbReference>
<feature type="transmembrane region" description="Helical" evidence="14">
    <location>
        <begin position="331"/>
        <end position="355"/>
    </location>
</feature>
<feature type="region of interest" description="Disordered" evidence="13">
    <location>
        <begin position="294"/>
        <end position="324"/>
    </location>
</feature>
<dbReference type="FunFam" id="3.80.10.10:FF:001678">
    <property type="entry name" value="Calmodulin-binding receptor kinase CaMRLK"/>
    <property type="match status" value="1"/>
</dbReference>
<keyword evidence="6" id="KW-0677">Repeat</keyword>
<feature type="domain" description="Protein kinase" evidence="15">
    <location>
        <begin position="429"/>
        <end position="556"/>
    </location>
</feature>
<dbReference type="InterPro" id="IPR001611">
    <property type="entry name" value="Leu-rich_rpt"/>
</dbReference>
<dbReference type="PANTHER" id="PTHR48007">
    <property type="entry name" value="LEUCINE-RICH REPEAT RECEPTOR-LIKE PROTEIN KINASE PXC1"/>
    <property type="match status" value="1"/>
</dbReference>
<evidence type="ECO:0000256" key="1">
    <source>
        <dbReference type="ARBA" id="ARBA00004167"/>
    </source>
</evidence>
<dbReference type="InterPro" id="IPR046959">
    <property type="entry name" value="PRK1-6/SRF4-like"/>
</dbReference>
<gene>
    <name evidence="17" type="primary">LOC111010897</name>
</gene>
<dbReference type="InterPro" id="IPR011009">
    <property type="entry name" value="Kinase-like_dom_sf"/>
</dbReference>
<comment type="subcellular location">
    <subcellularLocation>
        <location evidence="1">Membrane</location>
        <topology evidence="1">Single-pass membrane protein</topology>
    </subcellularLocation>
</comment>
<evidence type="ECO:0000256" key="8">
    <source>
        <dbReference type="ARBA" id="ARBA00022840"/>
    </source>
</evidence>
<keyword evidence="16" id="KW-1185">Reference proteome</keyword>
<reference evidence="17" key="1">
    <citation type="submission" date="2025-08" db="UniProtKB">
        <authorList>
            <consortium name="RefSeq"/>
        </authorList>
    </citation>
    <scope>IDENTIFICATION</scope>
    <source>
        <strain evidence="17">OHB3-1</strain>
    </source>
</reference>
<evidence type="ECO:0000256" key="10">
    <source>
        <dbReference type="ARBA" id="ARBA00023136"/>
    </source>
</evidence>
<keyword evidence="10 14" id="KW-0472">Membrane</keyword>
<dbReference type="Pfam" id="PF13855">
    <property type="entry name" value="LRR_8"/>
    <property type="match status" value="1"/>
</dbReference>
<keyword evidence="8" id="KW-0067">ATP-binding</keyword>
<dbReference type="InterPro" id="IPR032675">
    <property type="entry name" value="LRR_dom_sf"/>
</dbReference>
<feature type="compositionally biased region" description="Basic and acidic residues" evidence="13">
    <location>
        <begin position="301"/>
        <end position="319"/>
    </location>
</feature>
<evidence type="ECO:0000256" key="11">
    <source>
        <dbReference type="ARBA" id="ARBA00023170"/>
    </source>
</evidence>
<dbReference type="PROSITE" id="PS51450">
    <property type="entry name" value="LRR"/>
    <property type="match status" value="1"/>
</dbReference>
<dbReference type="Gene3D" id="3.30.200.20">
    <property type="entry name" value="Phosphorylase Kinase, domain 1"/>
    <property type="match status" value="1"/>
</dbReference>
<evidence type="ECO:0000259" key="15">
    <source>
        <dbReference type="PROSITE" id="PS50011"/>
    </source>
</evidence>
<organism evidence="16 17">
    <name type="scientific">Momordica charantia</name>
    <name type="common">Bitter gourd</name>
    <name type="synonym">Balsam pear</name>
    <dbReference type="NCBI Taxonomy" id="3673"/>
    <lineage>
        <taxon>Eukaryota</taxon>
        <taxon>Viridiplantae</taxon>
        <taxon>Streptophyta</taxon>
        <taxon>Embryophyta</taxon>
        <taxon>Tracheophyta</taxon>
        <taxon>Spermatophyta</taxon>
        <taxon>Magnoliopsida</taxon>
        <taxon>eudicotyledons</taxon>
        <taxon>Gunneridae</taxon>
        <taxon>Pentapetalae</taxon>
        <taxon>rosids</taxon>
        <taxon>fabids</taxon>
        <taxon>Cucurbitales</taxon>
        <taxon>Cucurbitaceae</taxon>
        <taxon>Momordiceae</taxon>
        <taxon>Momordica</taxon>
    </lineage>
</organism>
<keyword evidence="9 14" id="KW-1133">Transmembrane helix</keyword>
<accession>A0A6J1CEC7</accession>
<keyword evidence="7" id="KW-0547">Nucleotide-binding</keyword>
<dbReference type="FunFam" id="3.30.200.20:FF:000466">
    <property type="entry name" value="Putative LRR receptor-like serine/threonine-protein kinase"/>
    <property type="match status" value="1"/>
</dbReference>
<evidence type="ECO:0000256" key="13">
    <source>
        <dbReference type="SAM" id="MobiDB-lite"/>
    </source>
</evidence>
<evidence type="ECO:0000256" key="7">
    <source>
        <dbReference type="ARBA" id="ARBA00022741"/>
    </source>
</evidence>
<evidence type="ECO:0000256" key="12">
    <source>
        <dbReference type="ARBA" id="ARBA00023180"/>
    </source>
</evidence>
<dbReference type="InterPro" id="IPR003591">
    <property type="entry name" value="Leu-rich_rpt_typical-subtyp"/>
</dbReference>
<evidence type="ECO:0000256" key="3">
    <source>
        <dbReference type="ARBA" id="ARBA00022614"/>
    </source>
</evidence>
<protein>
    <submittedName>
        <fullName evidence="17">Calmodulin-binding receptor kinase CaMRLK</fullName>
    </submittedName>
</protein>
<dbReference type="OrthoDB" id="1394818at2759"/>
<dbReference type="PRINTS" id="PR00019">
    <property type="entry name" value="LEURICHRPT"/>
</dbReference>
<evidence type="ECO:0000313" key="16">
    <source>
        <dbReference type="Proteomes" id="UP000504603"/>
    </source>
</evidence>
<keyword evidence="5" id="KW-0732">Signal</keyword>
<keyword evidence="17" id="KW-0808">Transferase</keyword>
<keyword evidence="4 14" id="KW-0812">Transmembrane</keyword>
<keyword evidence="3" id="KW-0433">Leucine-rich repeat</keyword>
<dbReference type="GO" id="GO:0005524">
    <property type="term" value="F:ATP binding"/>
    <property type="evidence" value="ECO:0007669"/>
    <property type="project" value="UniProtKB-KW"/>
</dbReference>
<dbReference type="SMART" id="SM00369">
    <property type="entry name" value="LRR_TYP"/>
    <property type="match status" value="3"/>
</dbReference>
<dbReference type="InterPro" id="IPR001245">
    <property type="entry name" value="Ser-Thr/Tyr_kinase_cat_dom"/>
</dbReference>
<dbReference type="AlphaFoldDB" id="A0A6J1CEC7"/>
<evidence type="ECO:0000256" key="6">
    <source>
        <dbReference type="ARBA" id="ARBA00022737"/>
    </source>
</evidence>
<dbReference type="Proteomes" id="UP000504603">
    <property type="component" value="Unplaced"/>
</dbReference>
<dbReference type="GeneID" id="111010897"/>
<dbReference type="PANTHER" id="PTHR48007:SF84">
    <property type="entry name" value="(WILD MALAYSIAN BANANA) HYPOTHETICAL PROTEIN"/>
    <property type="match status" value="1"/>
</dbReference>
<dbReference type="SUPFAM" id="SSF52058">
    <property type="entry name" value="L domain-like"/>
    <property type="match status" value="1"/>
</dbReference>
<proteinExistence type="predicted"/>
<sequence length="556" mass="61253">MELSTSLSNFLIYCCASSGKEERKMVTFCFCRILILMALLASVDSACNGADRQFVSRAFNSVSGFNLSSIFASQLNSNHCNIQEITLPSKNLTGIVSWRFLRNLTNLRSIDLSRNSLEGSVPNWVWAIPSLVHVDLSGNRFGGSIGFKPNSSKILSSSIRVLNLSQNRFSNSVRLSGFSQLKSLDLSRNNLRNLPSGLEKLFNLNHLVVSRCNISGSLKPISVLRSLEYLDVSGNSLTGNFPSDFPPLDGLKFLNVSINKVKGVISPENYKRFGKSAFVGTGITLLAETNPRSRSFFPNHQKSEHPHTKSQKPMKEPAKKAKPKSASKTKALIVALSTGAAVLFFASAVSVVWVWRRRKRMMKKNKWAISQPVQVAFKMEKSGPFAFETESGSSWIADIKEPSSAPVVMFEKPLINLSFKDLIAATSHFGKESVLGEGRCGPVYRAVLPGDIHVAIKVLESARSVGRDEAVAMLEDLSALKHSNLLPLSGYCIAGKEKLVLYEYMSNGDLHRWLHELPTGQPNVEDWSTDTWEITNNENAVGGSQLYSPEKLGCVL</sequence>